<name>A0A397J5Q3_9GLOM</name>
<sequence>MIKNQLKLRGKNAIAIYGITKNPTENEYMMVMDYAAYGSLRNLLNNNFKKLTWRKKYDILSNIVIGLTNIHEMGLMHKDFHSGNIVNQTLIVSYITDFGLCKPVTENNPENIYGVIPYMAPETLSRGEYTQASDIYSFGMVMLEVLTSYQPYYNIPHDATLAKDICEGLKPEIKCEIPKFLKEIMEKCWNFEPLNRPTAEELKSQLEKYISKDNEIRKQVNKQINDANKSNKNSIQYDPNEMHPEAIYTSRHLPFVTHNTKQYDFVIPDDISDNAKRFQNEFGKWTSEDREIDKFIQQIQLNANKYQEIIEWIPFGRLENVTYLAKGGFGTAYKAEWLDGFIYSHKNQKKKWYEFGKQVVWIRYGRQKVCLKSFSNLTNKIDFLQEIKNQLKLRGKNAIAIYGITKNPTENEYMMVMDYAAYGSLRNLLNNNFKKLTWRKKYDILSNIVIGLTNIHEMGLMHKDFHSGNIVNQTLIVSYITDFGLCKPVTENNPENIYGVIPYMAPETLSRGEYTQASDIYSFGMVMLEVLTSYQPYYNIPHDATLAKDICEGLKPEIKCEIPKFLKEIMEKCWNFEPLNRPTAEELKSQLEKYISKDNEIRKQVNKQINDANKSNKNSIQYDPNEMHPEAIYTSRHLPFVTHNTKQYDFVIPDDIIEEIKNQLKLRGKNAIAIYGITKNPTENEYMMVMDYAAYGSLRNLLNNNFKKLTWRKKYDILSNIVIGLTNIHEMGLMHKDFHSGNIVNQTLIVSYITDFGLCKPVTENNPENIYGVIPYMAPETLSRGEYTQASDIYSFGMVMLEVLTSYQPYYNIPHDATLAKDICEGLKPEIKCEIPKFLKEIMEKCWNFEPLNRPTAEELKSQLEKYISKDNEIRKQVNKQINDANKSNKNSIQYDPNEMHPEAIYTSRHLPFVTHNTKQYDFVIPDDIIEEVEENEIQEN</sequence>
<dbReference type="InterPro" id="IPR000719">
    <property type="entry name" value="Prot_kinase_dom"/>
</dbReference>
<dbReference type="Pfam" id="PF07714">
    <property type="entry name" value="PK_Tyr_Ser-Thr"/>
    <property type="match status" value="3"/>
</dbReference>
<dbReference type="OrthoDB" id="4062651at2759"/>
<feature type="domain" description="Protein kinase" evidence="1">
    <location>
        <begin position="318"/>
        <end position="595"/>
    </location>
</feature>
<dbReference type="STRING" id="1348612.A0A397J5Q3"/>
<dbReference type="EMBL" id="PQFF01000096">
    <property type="protein sequence ID" value="RHZ82757.1"/>
    <property type="molecule type" value="Genomic_DNA"/>
</dbReference>
<dbReference type="InterPro" id="IPR001245">
    <property type="entry name" value="Ser-Thr/Tyr_kinase_cat_dom"/>
</dbReference>
<reference evidence="2 3" key="1">
    <citation type="submission" date="2018-08" db="EMBL/GenBank/DDBJ databases">
        <title>Genome and evolution of the arbuscular mycorrhizal fungus Diversispora epigaea (formerly Glomus versiforme) and its bacterial endosymbionts.</title>
        <authorList>
            <person name="Sun X."/>
            <person name="Fei Z."/>
            <person name="Harrison M."/>
        </authorList>
    </citation>
    <scope>NUCLEOTIDE SEQUENCE [LARGE SCALE GENOMIC DNA]</scope>
    <source>
        <strain evidence="2 3">IT104</strain>
    </source>
</reference>
<dbReference type="InterPro" id="IPR053215">
    <property type="entry name" value="TKL_Ser/Thr_kinase"/>
</dbReference>
<dbReference type="AlphaFoldDB" id="A0A397J5Q3"/>
<dbReference type="Gene3D" id="1.10.510.10">
    <property type="entry name" value="Transferase(Phosphotransferase) domain 1"/>
    <property type="match status" value="3"/>
</dbReference>
<dbReference type="PANTHER" id="PTHR45756">
    <property type="entry name" value="PALMITOYLTRANSFERASE"/>
    <property type="match status" value="1"/>
</dbReference>
<dbReference type="GO" id="GO:0005524">
    <property type="term" value="F:ATP binding"/>
    <property type="evidence" value="ECO:0007669"/>
    <property type="project" value="InterPro"/>
</dbReference>
<gene>
    <name evidence="2" type="ORF">Glove_103g280</name>
</gene>
<evidence type="ECO:0000313" key="3">
    <source>
        <dbReference type="Proteomes" id="UP000266861"/>
    </source>
</evidence>
<accession>A0A397J5Q3</accession>
<organism evidence="2 3">
    <name type="scientific">Diversispora epigaea</name>
    <dbReference type="NCBI Taxonomy" id="1348612"/>
    <lineage>
        <taxon>Eukaryota</taxon>
        <taxon>Fungi</taxon>
        <taxon>Fungi incertae sedis</taxon>
        <taxon>Mucoromycota</taxon>
        <taxon>Glomeromycotina</taxon>
        <taxon>Glomeromycetes</taxon>
        <taxon>Diversisporales</taxon>
        <taxon>Diversisporaceae</taxon>
        <taxon>Diversispora</taxon>
    </lineage>
</organism>
<feature type="domain" description="Protein kinase" evidence="1">
    <location>
        <begin position="595"/>
        <end position="868"/>
    </location>
</feature>
<evidence type="ECO:0000259" key="1">
    <source>
        <dbReference type="PROSITE" id="PS50011"/>
    </source>
</evidence>
<dbReference type="InterPro" id="IPR011009">
    <property type="entry name" value="Kinase-like_dom_sf"/>
</dbReference>
<dbReference type="PANTHER" id="PTHR45756:SF1">
    <property type="entry name" value="PROTEIN KINASE DOMAIN CONTAINING PROTEIN"/>
    <property type="match status" value="1"/>
</dbReference>
<dbReference type="SUPFAM" id="SSF56112">
    <property type="entry name" value="Protein kinase-like (PK-like)"/>
    <property type="match status" value="3"/>
</dbReference>
<keyword evidence="3" id="KW-1185">Reference proteome</keyword>
<dbReference type="Proteomes" id="UP000266861">
    <property type="component" value="Unassembled WGS sequence"/>
</dbReference>
<dbReference type="GO" id="GO:0004672">
    <property type="term" value="F:protein kinase activity"/>
    <property type="evidence" value="ECO:0007669"/>
    <property type="project" value="InterPro"/>
</dbReference>
<proteinExistence type="predicted"/>
<evidence type="ECO:0000313" key="2">
    <source>
        <dbReference type="EMBL" id="RHZ82757.1"/>
    </source>
</evidence>
<protein>
    <recommendedName>
        <fullName evidence="1">Protein kinase domain-containing protein</fullName>
    </recommendedName>
</protein>
<dbReference type="PROSITE" id="PS50011">
    <property type="entry name" value="PROTEIN_KINASE_DOM"/>
    <property type="match status" value="3"/>
</dbReference>
<comment type="caution">
    <text evidence="2">The sequence shown here is derived from an EMBL/GenBank/DDBJ whole genome shotgun (WGS) entry which is preliminary data.</text>
</comment>
<feature type="domain" description="Protein kinase" evidence="1">
    <location>
        <begin position="1"/>
        <end position="210"/>
    </location>
</feature>